<dbReference type="EMBL" id="JAUEPR010000004">
    <property type="protein sequence ID" value="KAK0486320.1"/>
    <property type="molecule type" value="Genomic_DNA"/>
</dbReference>
<comment type="caution">
    <text evidence="1">The sequence shown here is derived from an EMBL/GenBank/DDBJ whole genome shotgun (WGS) entry which is preliminary data.</text>
</comment>
<dbReference type="Proteomes" id="UP001175227">
    <property type="component" value="Unassembled WGS sequence"/>
</dbReference>
<organism evidence="1 2">
    <name type="scientific">Armillaria novae-zelandiae</name>
    <dbReference type="NCBI Taxonomy" id="153914"/>
    <lineage>
        <taxon>Eukaryota</taxon>
        <taxon>Fungi</taxon>
        <taxon>Dikarya</taxon>
        <taxon>Basidiomycota</taxon>
        <taxon>Agaricomycotina</taxon>
        <taxon>Agaricomycetes</taxon>
        <taxon>Agaricomycetidae</taxon>
        <taxon>Agaricales</taxon>
        <taxon>Marasmiineae</taxon>
        <taxon>Physalacriaceae</taxon>
        <taxon>Armillaria</taxon>
    </lineage>
</organism>
<sequence length="242" mass="27629">MNVTAPSGARIRNSKFYWEPMTFLVENQLFKVARHLFVDSSKSAVFSSMFSIPQGNADMVDGSDDEHPVVLQDVQSADFEHLLAALVAWDQKMPAPPALGRDGWFSVLKLASMWRMQAIRRLAIDELTKLNMSDVDRVVYGKEYAVVDWVMSGYRDLTNRKTVITADDISRLTVPTCLNVWQVQLSISETNDGGSVRTYFQLLESMFSSELSDVFRRSQAFGDEIQWEKKHIYWELSPFVPN</sequence>
<dbReference type="AlphaFoldDB" id="A0AA39PM20"/>
<evidence type="ECO:0008006" key="3">
    <source>
        <dbReference type="Google" id="ProtNLM"/>
    </source>
</evidence>
<evidence type="ECO:0000313" key="1">
    <source>
        <dbReference type="EMBL" id="KAK0486320.1"/>
    </source>
</evidence>
<proteinExistence type="predicted"/>
<name>A0AA39PM20_9AGAR</name>
<evidence type="ECO:0000313" key="2">
    <source>
        <dbReference type="Proteomes" id="UP001175227"/>
    </source>
</evidence>
<protein>
    <recommendedName>
        <fullName evidence="3">BTB domain-containing protein</fullName>
    </recommendedName>
</protein>
<gene>
    <name evidence="1" type="ORF">IW261DRAFT_1604486</name>
</gene>
<accession>A0AA39PM20</accession>
<dbReference type="Gene3D" id="3.30.710.10">
    <property type="entry name" value="Potassium Channel Kv1.1, Chain A"/>
    <property type="match status" value="1"/>
</dbReference>
<keyword evidence="2" id="KW-1185">Reference proteome</keyword>
<dbReference type="InterPro" id="IPR011333">
    <property type="entry name" value="SKP1/BTB/POZ_sf"/>
</dbReference>
<reference evidence="1" key="1">
    <citation type="submission" date="2023-06" db="EMBL/GenBank/DDBJ databases">
        <authorList>
            <consortium name="Lawrence Berkeley National Laboratory"/>
            <person name="Ahrendt S."/>
            <person name="Sahu N."/>
            <person name="Indic B."/>
            <person name="Wong-Bajracharya J."/>
            <person name="Merenyi Z."/>
            <person name="Ke H.-M."/>
            <person name="Monk M."/>
            <person name="Kocsube S."/>
            <person name="Drula E."/>
            <person name="Lipzen A."/>
            <person name="Balint B."/>
            <person name="Henrissat B."/>
            <person name="Andreopoulos B."/>
            <person name="Martin F.M."/>
            <person name="Harder C.B."/>
            <person name="Rigling D."/>
            <person name="Ford K.L."/>
            <person name="Foster G.D."/>
            <person name="Pangilinan J."/>
            <person name="Papanicolaou A."/>
            <person name="Barry K."/>
            <person name="LaButti K."/>
            <person name="Viragh M."/>
            <person name="Koriabine M."/>
            <person name="Yan M."/>
            <person name="Riley R."/>
            <person name="Champramary S."/>
            <person name="Plett K.L."/>
            <person name="Tsai I.J."/>
            <person name="Slot J."/>
            <person name="Sipos G."/>
            <person name="Plett J."/>
            <person name="Nagy L.G."/>
            <person name="Grigoriev I.V."/>
        </authorList>
    </citation>
    <scope>NUCLEOTIDE SEQUENCE</scope>
    <source>
        <strain evidence="1">ICMP 16352</strain>
    </source>
</reference>